<reference evidence="1 2" key="1">
    <citation type="submission" date="2015-07" db="EMBL/GenBank/DDBJ databases">
        <authorList>
            <consortium name="Consortium for Microbial Forensics and Genomics (microFORGE)"/>
            <person name="Knight B.M."/>
            <person name="Roberts D.P."/>
            <person name="Lin D."/>
            <person name="Hari K."/>
            <person name="Fletcher J."/>
            <person name="Melcher U."/>
            <person name="Blagden T."/>
            <person name="Winegar R.A."/>
        </authorList>
    </citation>
    <scope>NUCLEOTIDE SEQUENCE [LARGE SCALE GENOMIC DNA]</scope>
    <source>
        <strain evidence="1 2">X11-5A</strain>
    </source>
</reference>
<comment type="caution">
    <text evidence="1">The sequence shown here is derived from an EMBL/GenBank/DDBJ whole genome shotgun (WGS) entry which is preliminary data.</text>
</comment>
<accession>A0AAP0ZIK5</accession>
<sequence>MFGTPQGDGETQANMKIGNFRVMDTHGDRIAADAHGNNVAFCCFACGHRVVAVALENQRRSDEEHPAVCNGCNARYFLDVRQAAENLYIHVDALPTGLPFQS</sequence>
<gene>
    <name evidence="1" type="ORF">ADT25_21025</name>
</gene>
<evidence type="ECO:0000313" key="1">
    <source>
        <dbReference type="EMBL" id="KOR39831.1"/>
    </source>
</evidence>
<dbReference type="AlphaFoldDB" id="A0AAP0ZIK5"/>
<dbReference type="EMBL" id="LHUJ01000345">
    <property type="protein sequence ID" value="KOR39831.1"/>
    <property type="molecule type" value="Genomic_DNA"/>
</dbReference>
<organism evidence="1 2">
    <name type="scientific">Xanthomonas oryzae</name>
    <dbReference type="NCBI Taxonomy" id="347"/>
    <lineage>
        <taxon>Bacteria</taxon>
        <taxon>Pseudomonadati</taxon>
        <taxon>Pseudomonadota</taxon>
        <taxon>Gammaproteobacteria</taxon>
        <taxon>Lysobacterales</taxon>
        <taxon>Lysobacteraceae</taxon>
        <taxon>Xanthomonas</taxon>
    </lineage>
</organism>
<reference evidence="1 2" key="2">
    <citation type="submission" date="2015-09" db="EMBL/GenBank/DDBJ databases">
        <title>Draft genome sequence of Xanthomonas oryzae pv. USA str. X11-5A.</title>
        <authorList>
            <person name="Knight B.M."/>
            <person name="Roberts D.P."/>
            <person name="Lin D."/>
            <person name="Hari K."/>
            <person name="Fletcher J."/>
            <person name="Melcher U."/>
            <person name="Blagden T."/>
            <person name="Winegar R.A."/>
        </authorList>
    </citation>
    <scope>NUCLEOTIDE SEQUENCE [LARGE SCALE GENOMIC DNA]</scope>
    <source>
        <strain evidence="1 2">X11-5A</strain>
    </source>
</reference>
<dbReference type="Proteomes" id="UP000036790">
    <property type="component" value="Unassembled WGS sequence"/>
</dbReference>
<name>A0AAP0ZIK5_9XANT</name>
<evidence type="ECO:0000313" key="2">
    <source>
        <dbReference type="Proteomes" id="UP000036790"/>
    </source>
</evidence>
<proteinExistence type="predicted"/>
<protein>
    <submittedName>
        <fullName evidence="1">Uncharacterized protein</fullName>
    </submittedName>
</protein>